<name>A0A1D1V1G0_RAMVA</name>
<dbReference type="AlphaFoldDB" id="A0A1D1V1G0"/>
<keyword evidence="2" id="KW-1185">Reference proteome</keyword>
<evidence type="ECO:0000313" key="1">
    <source>
        <dbReference type="EMBL" id="GAU94485.1"/>
    </source>
</evidence>
<protein>
    <submittedName>
        <fullName evidence="1">Uncharacterized protein</fullName>
    </submittedName>
</protein>
<accession>A0A1D1V1G0</accession>
<organism evidence="1 2">
    <name type="scientific">Ramazzottius varieornatus</name>
    <name type="common">Water bear</name>
    <name type="synonym">Tardigrade</name>
    <dbReference type="NCBI Taxonomy" id="947166"/>
    <lineage>
        <taxon>Eukaryota</taxon>
        <taxon>Metazoa</taxon>
        <taxon>Ecdysozoa</taxon>
        <taxon>Tardigrada</taxon>
        <taxon>Eutardigrada</taxon>
        <taxon>Parachela</taxon>
        <taxon>Hypsibioidea</taxon>
        <taxon>Ramazzottiidae</taxon>
        <taxon>Ramazzottius</taxon>
    </lineage>
</organism>
<evidence type="ECO:0000313" key="2">
    <source>
        <dbReference type="Proteomes" id="UP000186922"/>
    </source>
</evidence>
<dbReference type="EMBL" id="BDGG01000002">
    <property type="protein sequence ID" value="GAU94485.1"/>
    <property type="molecule type" value="Genomic_DNA"/>
</dbReference>
<reference evidence="1 2" key="1">
    <citation type="journal article" date="2016" name="Nat. Commun.">
        <title>Extremotolerant tardigrade genome and improved radiotolerance of human cultured cells by tardigrade-unique protein.</title>
        <authorList>
            <person name="Hashimoto T."/>
            <person name="Horikawa D.D."/>
            <person name="Saito Y."/>
            <person name="Kuwahara H."/>
            <person name="Kozuka-Hata H."/>
            <person name="Shin-I T."/>
            <person name="Minakuchi Y."/>
            <person name="Ohishi K."/>
            <person name="Motoyama A."/>
            <person name="Aizu T."/>
            <person name="Enomoto A."/>
            <person name="Kondo K."/>
            <person name="Tanaka S."/>
            <person name="Hara Y."/>
            <person name="Koshikawa S."/>
            <person name="Sagara H."/>
            <person name="Miura T."/>
            <person name="Yokobori S."/>
            <person name="Miyagawa K."/>
            <person name="Suzuki Y."/>
            <person name="Kubo T."/>
            <person name="Oyama M."/>
            <person name="Kohara Y."/>
            <person name="Fujiyama A."/>
            <person name="Arakawa K."/>
            <person name="Katayama T."/>
            <person name="Toyoda A."/>
            <person name="Kunieda T."/>
        </authorList>
    </citation>
    <scope>NUCLEOTIDE SEQUENCE [LARGE SCALE GENOMIC DNA]</scope>
    <source>
        <strain evidence="1 2">YOKOZUNA-1</strain>
    </source>
</reference>
<gene>
    <name evidence="1" type="primary">RvY_06254-2</name>
    <name evidence="1" type="synonym">RvY_06254.2</name>
    <name evidence="1" type="ORF">RvY_06254</name>
</gene>
<dbReference type="Proteomes" id="UP000186922">
    <property type="component" value="Unassembled WGS sequence"/>
</dbReference>
<comment type="caution">
    <text evidence="1">The sequence shown here is derived from an EMBL/GenBank/DDBJ whole genome shotgun (WGS) entry which is preliminary data.</text>
</comment>
<proteinExistence type="predicted"/>
<sequence>MERQPWTGVFKDAHVDDKGAAYLMAAGYPEETAERLGPTISIMLISAHKDSFVQHIITPSVGRFNERVFKLDQVQESTITHGPNKITKCTSWYHWDEPSRTLASKFSSSNGTDIAIDLVFSEDYNSLTKYRRAGDVEAIQEMIRLA</sequence>